<dbReference type="Pfam" id="PF00646">
    <property type="entry name" value="F-box"/>
    <property type="match status" value="1"/>
</dbReference>
<protein>
    <submittedName>
        <fullName evidence="3">Uncharacterized protein</fullName>
    </submittedName>
</protein>
<dbReference type="InterPro" id="IPR053222">
    <property type="entry name" value="Zygotic_Embryogenesis-Asso"/>
</dbReference>
<dbReference type="AlphaFoldDB" id="A0A2G5UHJ8"/>
<evidence type="ECO:0000313" key="4">
    <source>
        <dbReference type="Proteomes" id="UP000230233"/>
    </source>
</evidence>
<comment type="caution">
    <text evidence="3">The sequence shown here is derived from an EMBL/GenBank/DDBJ whole genome shotgun (WGS) entry which is preliminary data.</text>
</comment>
<reference evidence="4" key="1">
    <citation type="submission" date="2017-10" db="EMBL/GenBank/DDBJ databases">
        <title>Rapid genome shrinkage in a self-fertile nematode reveals novel sperm competition proteins.</title>
        <authorList>
            <person name="Yin D."/>
            <person name="Schwarz E.M."/>
            <person name="Thomas C.G."/>
            <person name="Felde R.L."/>
            <person name="Korf I.F."/>
            <person name="Cutter A.D."/>
            <person name="Schartner C.M."/>
            <person name="Ralston E.J."/>
            <person name="Meyer B.J."/>
            <person name="Haag E.S."/>
        </authorList>
    </citation>
    <scope>NUCLEOTIDE SEQUENCE [LARGE SCALE GENOMIC DNA]</scope>
    <source>
        <strain evidence="4">JU1422</strain>
    </source>
</reference>
<dbReference type="InterPro" id="IPR012885">
    <property type="entry name" value="F-box_Sdz-33"/>
</dbReference>
<evidence type="ECO:0000259" key="1">
    <source>
        <dbReference type="Pfam" id="PF00646"/>
    </source>
</evidence>
<accession>A0A2G5UHJ8</accession>
<name>A0A2G5UHJ8_9PELO</name>
<feature type="domain" description="F-box" evidence="1">
    <location>
        <begin position="8"/>
        <end position="47"/>
    </location>
</feature>
<feature type="domain" description="Sdz-33 F-box" evidence="2">
    <location>
        <begin position="206"/>
        <end position="269"/>
    </location>
</feature>
<dbReference type="InterPro" id="IPR001810">
    <property type="entry name" value="F-box_dom"/>
</dbReference>
<keyword evidence="4" id="KW-1185">Reference proteome</keyword>
<gene>
    <name evidence="3" type="primary">Cnig_chr_III.g10843</name>
    <name evidence="3" type="ORF">B9Z55_010843</name>
</gene>
<dbReference type="PANTHER" id="PTHR22899:SF0">
    <property type="entry name" value="F-BOX ASSOCIATED DOMAIN-CONTAINING PROTEIN-RELATED"/>
    <property type="match status" value="1"/>
</dbReference>
<organism evidence="3 4">
    <name type="scientific">Caenorhabditis nigoni</name>
    <dbReference type="NCBI Taxonomy" id="1611254"/>
    <lineage>
        <taxon>Eukaryota</taxon>
        <taxon>Metazoa</taxon>
        <taxon>Ecdysozoa</taxon>
        <taxon>Nematoda</taxon>
        <taxon>Chromadorea</taxon>
        <taxon>Rhabditida</taxon>
        <taxon>Rhabditina</taxon>
        <taxon>Rhabditomorpha</taxon>
        <taxon>Rhabditoidea</taxon>
        <taxon>Rhabditidae</taxon>
        <taxon>Peloderinae</taxon>
        <taxon>Caenorhabditis</taxon>
    </lineage>
</organism>
<dbReference type="EMBL" id="PDUG01000003">
    <property type="protein sequence ID" value="PIC39018.1"/>
    <property type="molecule type" value="Genomic_DNA"/>
</dbReference>
<evidence type="ECO:0000313" key="3">
    <source>
        <dbReference type="EMBL" id="PIC39018.1"/>
    </source>
</evidence>
<dbReference type="Proteomes" id="UP000230233">
    <property type="component" value="Chromosome III"/>
</dbReference>
<dbReference type="PANTHER" id="PTHR22899">
    <property type="entry name" value="CYCLIN-RELATED F-BOX FAMILY"/>
    <property type="match status" value="1"/>
</dbReference>
<proteinExistence type="predicted"/>
<dbReference type="Pfam" id="PF07735">
    <property type="entry name" value="FBA_2"/>
    <property type="match status" value="1"/>
</dbReference>
<sequence length="338" mass="38681">MTEVRFPFLSLPNDLGVKVMKTMSLYEQTAFSFASKKSHSKIKSLRIPIAKVMIMMKGVVEIGFNTKELETVRFQLKSQESDGIMTSLHDIPVNLDVYMGFLTFPISRAFTMSNQGMSLGKWIQHLCSIFQCEDYGAVFEIGMSHLDMQTLRNMFPKLGSIRLTRFFGEGGNELCILNTQNILRAFLPVVEKVQLISVPLHENLTFQHIGLANLKVLYLSGRFNLKLDGLLSLNVEHCRIDTDQFTLRDLNRFFKLWMKGSNRKLKLFSALVKWEDNSDWNILLKGLKAEGFAEDAEVKDFTIQNSSGVIARIRSRNMGTYFPVNFAISNFKKETWTV</sequence>
<evidence type="ECO:0000259" key="2">
    <source>
        <dbReference type="Pfam" id="PF07735"/>
    </source>
</evidence>